<evidence type="ECO:0000313" key="8">
    <source>
        <dbReference type="EMBL" id="TCT16158.1"/>
    </source>
</evidence>
<dbReference type="PANTHER" id="PTHR43787">
    <property type="entry name" value="FEMO COFACTOR BIOSYNTHESIS PROTEIN NIFB-RELATED"/>
    <property type="match status" value="1"/>
</dbReference>
<dbReference type="EMBL" id="SMAL01000002">
    <property type="protein sequence ID" value="TCT16158.1"/>
    <property type="molecule type" value="Genomic_DNA"/>
</dbReference>
<evidence type="ECO:0000256" key="3">
    <source>
        <dbReference type="ARBA" id="ARBA00022691"/>
    </source>
</evidence>
<dbReference type="InterPro" id="IPR013785">
    <property type="entry name" value="Aldolase_TIM"/>
</dbReference>
<dbReference type="Pfam" id="PF13186">
    <property type="entry name" value="SPASM"/>
    <property type="match status" value="1"/>
</dbReference>
<dbReference type="CDD" id="cd01335">
    <property type="entry name" value="Radical_SAM"/>
    <property type="match status" value="1"/>
</dbReference>
<dbReference type="InterPro" id="IPR023885">
    <property type="entry name" value="4Fe4S-binding_SPASM_dom"/>
</dbReference>
<dbReference type="Gene3D" id="3.20.20.70">
    <property type="entry name" value="Aldolase class I"/>
    <property type="match status" value="1"/>
</dbReference>
<dbReference type="AlphaFoldDB" id="A0A4R3MRW5"/>
<evidence type="ECO:0000256" key="2">
    <source>
        <dbReference type="ARBA" id="ARBA00022485"/>
    </source>
</evidence>
<keyword evidence="3" id="KW-0949">S-adenosyl-L-methionine</keyword>
<reference evidence="8 9" key="1">
    <citation type="submission" date="2019-03" db="EMBL/GenBank/DDBJ databases">
        <title>Genomic Encyclopedia of Type Strains, Phase IV (KMG-IV): sequencing the most valuable type-strain genomes for metagenomic binning, comparative biology and taxonomic classification.</title>
        <authorList>
            <person name="Goeker M."/>
        </authorList>
    </citation>
    <scope>NUCLEOTIDE SEQUENCE [LARGE SCALE GENOMIC DNA]</scope>
    <source>
        <strain evidence="8 9">DSM 24629</strain>
    </source>
</reference>
<dbReference type="Pfam" id="PF04055">
    <property type="entry name" value="Radical_SAM"/>
    <property type="match status" value="1"/>
</dbReference>
<dbReference type="InterPro" id="IPR000385">
    <property type="entry name" value="MoaA_NifB_PqqE_Fe-S-bd_CS"/>
</dbReference>
<dbReference type="InterPro" id="IPR034391">
    <property type="entry name" value="AdoMet-like_SPASM_containing"/>
</dbReference>
<name>A0A4R3MRW5_9FIRM</name>
<feature type="domain" description="Radical SAM core" evidence="7">
    <location>
        <begin position="1"/>
        <end position="191"/>
    </location>
</feature>
<dbReference type="RefSeq" id="WP_132250334.1">
    <property type="nucleotide sequence ID" value="NZ_SMAL01000002.1"/>
</dbReference>
<dbReference type="SFLD" id="SFLDS00029">
    <property type="entry name" value="Radical_SAM"/>
    <property type="match status" value="1"/>
</dbReference>
<keyword evidence="4" id="KW-0479">Metal-binding</keyword>
<proteinExistence type="predicted"/>
<accession>A0A4R3MRW5</accession>
<keyword evidence="2" id="KW-0004">4Fe-4S</keyword>
<sequence length="294" mass="34118">MKKFKKTYIEITNICNLSCSFCPPTKRLSQYMDIDTFTNILEQIKGYSKHLYFHVKGEPLLHPQLEKLLQISYEKEFYVNITTNGTLINLVKDKILEIPSLRQVNFSLHSFEDEKGSEKMLEYMNSIISFSKDAIKNNIIISLRLWNLQKDNATNTQKKKNRQMLEIIEKEFNLDFQIEEKVEPGKGIKIEERLYINQESQFNWPDLQIQEISSKGFCHGLRNQIAILVDGTVVPCCLDGEGIMDLGNLKNSSFKEIIESKKATDIYNSFSNGEVIEALCRKCGYRLRFSQVKS</sequence>
<dbReference type="SFLD" id="SFLDG01387">
    <property type="entry name" value="BtrN-like_SPASM_domain_contain"/>
    <property type="match status" value="1"/>
</dbReference>
<dbReference type="CDD" id="cd21122">
    <property type="entry name" value="SPASM_rSAM"/>
    <property type="match status" value="1"/>
</dbReference>
<keyword evidence="6" id="KW-0411">Iron-sulfur</keyword>
<dbReference type="SFLD" id="SFLDG01067">
    <property type="entry name" value="SPASM/twitch_domain_containing"/>
    <property type="match status" value="1"/>
</dbReference>
<dbReference type="GO" id="GO:0051539">
    <property type="term" value="F:4 iron, 4 sulfur cluster binding"/>
    <property type="evidence" value="ECO:0007669"/>
    <property type="project" value="UniProtKB-KW"/>
</dbReference>
<evidence type="ECO:0000256" key="6">
    <source>
        <dbReference type="ARBA" id="ARBA00023014"/>
    </source>
</evidence>
<dbReference type="PROSITE" id="PS51918">
    <property type="entry name" value="RADICAL_SAM"/>
    <property type="match status" value="1"/>
</dbReference>
<evidence type="ECO:0000313" key="9">
    <source>
        <dbReference type="Proteomes" id="UP000294902"/>
    </source>
</evidence>
<dbReference type="GO" id="GO:0046872">
    <property type="term" value="F:metal ion binding"/>
    <property type="evidence" value="ECO:0007669"/>
    <property type="project" value="UniProtKB-KW"/>
</dbReference>
<comment type="cofactor">
    <cofactor evidence="1">
        <name>[4Fe-4S] cluster</name>
        <dbReference type="ChEBI" id="CHEBI:49883"/>
    </cofactor>
</comment>
<dbReference type="Proteomes" id="UP000294902">
    <property type="component" value="Unassembled WGS sequence"/>
</dbReference>
<dbReference type="PROSITE" id="PS01305">
    <property type="entry name" value="MOAA_NIFB_PQQE"/>
    <property type="match status" value="1"/>
</dbReference>
<organism evidence="8 9">
    <name type="scientific">Natranaerovirga pectinivora</name>
    <dbReference type="NCBI Taxonomy" id="682400"/>
    <lineage>
        <taxon>Bacteria</taxon>
        <taxon>Bacillati</taxon>
        <taxon>Bacillota</taxon>
        <taxon>Clostridia</taxon>
        <taxon>Lachnospirales</taxon>
        <taxon>Natranaerovirgaceae</taxon>
        <taxon>Natranaerovirga</taxon>
    </lineage>
</organism>
<dbReference type="OrthoDB" id="9805809at2"/>
<keyword evidence="5" id="KW-0408">Iron</keyword>
<evidence type="ECO:0000256" key="1">
    <source>
        <dbReference type="ARBA" id="ARBA00001966"/>
    </source>
</evidence>
<dbReference type="SUPFAM" id="SSF102114">
    <property type="entry name" value="Radical SAM enzymes"/>
    <property type="match status" value="1"/>
</dbReference>
<evidence type="ECO:0000256" key="5">
    <source>
        <dbReference type="ARBA" id="ARBA00023004"/>
    </source>
</evidence>
<evidence type="ECO:0000256" key="4">
    <source>
        <dbReference type="ARBA" id="ARBA00022723"/>
    </source>
</evidence>
<dbReference type="InterPro" id="IPR007197">
    <property type="entry name" value="rSAM"/>
</dbReference>
<evidence type="ECO:0000259" key="7">
    <source>
        <dbReference type="PROSITE" id="PS51918"/>
    </source>
</evidence>
<dbReference type="PANTHER" id="PTHR43787:SF10">
    <property type="entry name" value="COFACTOR MODIFYING PROTEIN"/>
    <property type="match status" value="1"/>
</dbReference>
<dbReference type="GO" id="GO:0003824">
    <property type="term" value="F:catalytic activity"/>
    <property type="evidence" value="ECO:0007669"/>
    <property type="project" value="InterPro"/>
</dbReference>
<gene>
    <name evidence="8" type="ORF">EDC18_102174</name>
</gene>
<protein>
    <submittedName>
        <fullName evidence="8">Radical SAM protein with 4Fe4S-binding SPASM domain</fullName>
    </submittedName>
</protein>
<comment type="caution">
    <text evidence="8">The sequence shown here is derived from an EMBL/GenBank/DDBJ whole genome shotgun (WGS) entry which is preliminary data.</text>
</comment>
<keyword evidence="9" id="KW-1185">Reference proteome</keyword>
<dbReference type="InterPro" id="IPR058240">
    <property type="entry name" value="rSAM_sf"/>
</dbReference>